<feature type="region of interest" description="Disordered" evidence="1">
    <location>
        <begin position="89"/>
        <end position="111"/>
    </location>
</feature>
<reference evidence="2" key="1">
    <citation type="submission" date="2018-08" db="EMBL/GenBank/DDBJ databases">
        <authorList>
            <person name="Rott M.E."/>
            <person name="Phelan J."/>
            <person name="Boyes I."/>
            <person name="Thornton S."/>
            <person name="Belton M."/>
            <person name="Rast H."/>
        </authorList>
    </citation>
    <scope>NUCLEOTIDE SEQUENCE</scope>
    <source>
        <strain evidence="2">14G442</strain>
    </source>
</reference>
<evidence type="ECO:0000313" key="2">
    <source>
        <dbReference type="EMBL" id="QBZ78385.1"/>
    </source>
</evidence>
<feature type="compositionally biased region" description="Basic and acidic residues" evidence="1">
    <location>
        <begin position="89"/>
        <end position="103"/>
    </location>
</feature>
<name>A0A4D6E9F5_9VIRU</name>
<evidence type="ECO:0000256" key="1">
    <source>
        <dbReference type="SAM" id="MobiDB-lite"/>
    </source>
</evidence>
<proteinExistence type="predicted"/>
<sequence length="111" mass="12954">MENPIFLAGRSSYAKRRRSKRLGICVCGSIMHNINNCRRSSLSASKSDRLDWVKYGRVVLEDETRINSSIVRLVAHEYRLVDLQNKIDDNRCEPPKHPSRSPEETPEYYSW</sequence>
<organism evidence="2">
    <name type="scientific">Grapevine virus H</name>
    <dbReference type="NCBI Taxonomy" id="2045345"/>
    <lineage>
        <taxon>Viruses</taxon>
        <taxon>Riboviria</taxon>
        <taxon>Orthornavirae</taxon>
        <taxon>Kitrinoviricota</taxon>
        <taxon>Alsuviricetes</taxon>
        <taxon>Tymovirales</taxon>
        <taxon>Betaflexiviridae</taxon>
        <taxon>Trivirinae</taxon>
        <taxon>Vitivirus</taxon>
        <taxon>Vitivirus etavitis</taxon>
    </lineage>
</organism>
<dbReference type="EMBL" id="MH802036">
    <property type="protein sequence ID" value="QBZ78385.1"/>
    <property type="molecule type" value="Genomic_RNA"/>
</dbReference>
<dbReference type="Pfam" id="PF05515">
    <property type="entry name" value="Viral_NABP"/>
    <property type="match status" value="1"/>
</dbReference>
<accession>A0A4D6E9F5</accession>
<dbReference type="InterPro" id="IPR008891">
    <property type="entry name" value="Viral_NABP"/>
</dbReference>
<protein>
    <submittedName>
        <fullName evidence="2">Nucleic acid binding protein</fullName>
    </submittedName>
</protein>